<evidence type="ECO:0000313" key="2">
    <source>
        <dbReference type="EMBL" id="CAB4123202.1"/>
    </source>
</evidence>
<name>A0A6J5KPV7_9CAUD</name>
<organism evidence="2">
    <name type="scientific">uncultured Caudovirales phage</name>
    <dbReference type="NCBI Taxonomy" id="2100421"/>
    <lineage>
        <taxon>Viruses</taxon>
        <taxon>Duplodnaviria</taxon>
        <taxon>Heunggongvirae</taxon>
        <taxon>Uroviricota</taxon>
        <taxon>Caudoviricetes</taxon>
        <taxon>Peduoviridae</taxon>
        <taxon>Maltschvirus</taxon>
        <taxon>Maltschvirus maltsch</taxon>
    </lineage>
</organism>
<accession>A0A6J5KPV7</accession>
<gene>
    <name evidence="2" type="ORF">UFOVP29_361</name>
</gene>
<dbReference type="EMBL" id="LR796167">
    <property type="protein sequence ID" value="CAB4123202.1"/>
    <property type="molecule type" value="Genomic_DNA"/>
</dbReference>
<protein>
    <submittedName>
        <fullName evidence="2">Uncharacterized protein</fullName>
    </submittedName>
</protein>
<sequence>MQDTIAALDYTQPGFRMTYMQCMNWINTQCDGRELKAELVQFAHTVGQGAVADLVPIKRVGVEGKIAYCLNRGARLSPASRERVINMIATWTPSDEDDEATVQFEDIDYTTAGRKITMVVNCHSLLDNARARVCADKLAIKDLPDYVRTVVAERGDSKPVIVRELVKYYEDRVQDALSTPVTRHWVKPLQVILSTLHLMISNRASVKAGARGAQARKMASTAAQRDRRGEKAAGRVQTKKDDNELGIKSVAPENVVGATAAVLYNTKSRHIELYVATVGALSMQGKSITGWDSVVSMGKMVRKPEETLPHWSRASTVKRLFVLGNDIRGKSWTVTGKISKNHVILKVM</sequence>
<evidence type="ECO:0000256" key="1">
    <source>
        <dbReference type="SAM" id="MobiDB-lite"/>
    </source>
</evidence>
<feature type="compositionally biased region" description="Basic and acidic residues" evidence="1">
    <location>
        <begin position="224"/>
        <end position="244"/>
    </location>
</feature>
<feature type="region of interest" description="Disordered" evidence="1">
    <location>
        <begin position="211"/>
        <end position="244"/>
    </location>
</feature>
<reference evidence="2" key="1">
    <citation type="submission" date="2020-04" db="EMBL/GenBank/DDBJ databases">
        <authorList>
            <person name="Chiriac C."/>
            <person name="Salcher M."/>
            <person name="Ghai R."/>
            <person name="Kavagutti S V."/>
        </authorList>
    </citation>
    <scope>NUCLEOTIDE SEQUENCE</scope>
</reference>
<proteinExistence type="predicted"/>